<proteinExistence type="predicted"/>
<evidence type="ECO:0000313" key="1">
    <source>
        <dbReference type="EMBL" id="KAG8009684.1"/>
    </source>
</evidence>
<protein>
    <submittedName>
        <fullName evidence="1">Uncharacterized protein</fullName>
    </submittedName>
</protein>
<sequence length="612" mass="69013">MKSENRSEKELSEIHCSALAYMLQMSEEVLDEFDLKKFNTSWEGRRRLIPAVRNCRKAELFGCGTSETLCDVVASALKSNPSHLRELDLSNNEMEESGVKLLSAGLESPNCRLESLRLKRCSLSEISCASLASALKSNPSHLTQLDLSFNNLYDSGVKLLCDFLKSPHCRLQTLRLIGCRLSEISCASLASALKSNPSHLTELDLSRNNLQDSGVKLLCDFLKSPHCRLQTLRVDGRTMVAPPERHKQEKFTPELLTESGQTSYRFRCPGPGVFQCAFTDMVFVVSQKAVLWYRTVQWDQSLLQSAGRTAAGLLFDIKCPEDAAVRQLHLPHCEIMDALLPDGLLSVVHITDDGMSVLEPLKITDSHVVVEVRHLSLFGLVWDLVQRLWTKPVIGQVLLFLGPPNQRTERQKLDVHLLPCNVDLNEVKQQQQPYNIVKSINCCKLIPEQSYTVHCPQAIKIQPKKADFYLQFGPNYRPTFEIRLPTNTEEVTVTVKDQTQAEVWENDVDLTDPAQREEPPRPPSDSPQRLEAVWSEFVDSVSDPVLNQLLDRLRQHGIINQEEMDSTRTRTRADKARDVLTMVVNKGAEASSCLIEDLRRLDSSVSKKLNLS</sequence>
<organism evidence="1 2">
    <name type="scientific">Nibea albiflora</name>
    <name type="common">Yellow drum</name>
    <name type="synonym">Corvina albiflora</name>
    <dbReference type="NCBI Taxonomy" id="240163"/>
    <lineage>
        <taxon>Eukaryota</taxon>
        <taxon>Metazoa</taxon>
        <taxon>Chordata</taxon>
        <taxon>Craniata</taxon>
        <taxon>Vertebrata</taxon>
        <taxon>Euteleostomi</taxon>
        <taxon>Actinopterygii</taxon>
        <taxon>Neopterygii</taxon>
        <taxon>Teleostei</taxon>
        <taxon>Neoteleostei</taxon>
        <taxon>Acanthomorphata</taxon>
        <taxon>Eupercaria</taxon>
        <taxon>Sciaenidae</taxon>
        <taxon>Nibea</taxon>
    </lineage>
</organism>
<gene>
    <name evidence="1" type="ORF">GBF38_019041</name>
</gene>
<dbReference type="EMBL" id="CM024805">
    <property type="protein sequence ID" value="KAG8009684.1"/>
    <property type="molecule type" value="Genomic_DNA"/>
</dbReference>
<keyword evidence="2" id="KW-1185">Reference proteome</keyword>
<accession>A0ACB7F664</accession>
<reference evidence="1" key="1">
    <citation type="submission" date="2020-04" db="EMBL/GenBank/DDBJ databases">
        <title>A chromosome-scale assembly and high-density genetic map of the yellow drum (Nibea albiflora) genome.</title>
        <authorList>
            <person name="Xu D."/>
            <person name="Zhang W."/>
            <person name="Chen R."/>
            <person name="Tan P."/>
            <person name="Wang L."/>
            <person name="Song H."/>
            <person name="Tian L."/>
            <person name="Zhu Q."/>
            <person name="Wang B."/>
        </authorList>
    </citation>
    <scope>NUCLEOTIDE SEQUENCE</scope>
    <source>
        <strain evidence="1">ZJHYS-2018</strain>
    </source>
</reference>
<name>A0ACB7F664_NIBAL</name>
<dbReference type="Proteomes" id="UP000805704">
    <property type="component" value="Chromosome 17"/>
</dbReference>
<evidence type="ECO:0000313" key="2">
    <source>
        <dbReference type="Proteomes" id="UP000805704"/>
    </source>
</evidence>
<comment type="caution">
    <text evidence="1">The sequence shown here is derived from an EMBL/GenBank/DDBJ whole genome shotgun (WGS) entry which is preliminary data.</text>
</comment>